<gene>
    <name evidence="1" type="ORF">CEXT_129481</name>
</gene>
<dbReference type="Proteomes" id="UP001054945">
    <property type="component" value="Unassembled WGS sequence"/>
</dbReference>
<reference evidence="1 2" key="1">
    <citation type="submission" date="2021-06" db="EMBL/GenBank/DDBJ databases">
        <title>Caerostris extrusa draft genome.</title>
        <authorList>
            <person name="Kono N."/>
            <person name="Arakawa K."/>
        </authorList>
    </citation>
    <scope>NUCLEOTIDE SEQUENCE [LARGE SCALE GENOMIC DNA]</scope>
</reference>
<comment type="caution">
    <text evidence="1">The sequence shown here is derived from an EMBL/GenBank/DDBJ whole genome shotgun (WGS) entry which is preliminary data.</text>
</comment>
<accession>A0AAV4NIJ7</accession>
<dbReference type="AlphaFoldDB" id="A0AAV4NIJ7"/>
<name>A0AAV4NIJ7_CAEEX</name>
<keyword evidence="2" id="KW-1185">Reference proteome</keyword>
<proteinExistence type="predicted"/>
<evidence type="ECO:0000313" key="2">
    <source>
        <dbReference type="Proteomes" id="UP001054945"/>
    </source>
</evidence>
<evidence type="ECO:0000313" key="1">
    <source>
        <dbReference type="EMBL" id="GIX84120.1"/>
    </source>
</evidence>
<dbReference type="EMBL" id="BPLR01020931">
    <property type="protein sequence ID" value="GIX84120.1"/>
    <property type="molecule type" value="Genomic_DNA"/>
</dbReference>
<sequence>MPPKCTLKPANEANRRQMWHPLPGVNIACLSAAFPHTIEARFDLERRRMTLKRPIPHIFENPQPSIVRHFYCVL</sequence>
<organism evidence="1 2">
    <name type="scientific">Caerostris extrusa</name>
    <name type="common">Bark spider</name>
    <name type="synonym">Caerostris bankana</name>
    <dbReference type="NCBI Taxonomy" id="172846"/>
    <lineage>
        <taxon>Eukaryota</taxon>
        <taxon>Metazoa</taxon>
        <taxon>Ecdysozoa</taxon>
        <taxon>Arthropoda</taxon>
        <taxon>Chelicerata</taxon>
        <taxon>Arachnida</taxon>
        <taxon>Araneae</taxon>
        <taxon>Araneomorphae</taxon>
        <taxon>Entelegynae</taxon>
        <taxon>Araneoidea</taxon>
        <taxon>Araneidae</taxon>
        <taxon>Caerostris</taxon>
    </lineage>
</organism>
<protein>
    <submittedName>
        <fullName evidence="1">Uncharacterized protein</fullName>
    </submittedName>
</protein>